<sequence>MRLPVVALLSVLLAGCAALPGQGPAAISITAEDIESDNTSAQYAVVPLTQSTVSTVQAYQPVLFGRKFGDVGGGGRAATLGVGDSLAINIWEAAPDGLFSSSAGKSVSIPTVIDQSGFIFIPYAGRIPANGRTVEGLRVAIEERLKGKAIEPQVSVLVEGNESNSVVVVGDVVKPGQYPLSVRGSRILEVVAQAGGAREASYETVVTLKRGRSSGTARFEELIDFPDNNVRLAPGDNVLLSHKPRTYSAFGAVGQTKLVPFKTESVTLAEALAQVGGLKDFFADAGGVFLFRYESADLLRRVRPDLEGRIPGETFPVVYKLNFRQPNAFFMARSMEMRDKDVIYVANHPTAEFGKFLQLIGPLLSNYNAVNRVITN</sequence>
<evidence type="ECO:0000256" key="12">
    <source>
        <dbReference type="ARBA" id="ARBA00023139"/>
    </source>
</evidence>
<dbReference type="Proteomes" id="UP000433101">
    <property type="component" value="Unassembled WGS sequence"/>
</dbReference>
<organism evidence="19 20">
    <name type="scientific">Stappia sediminis</name>
    <dbReference type="NCBI Taxonomy" id="2692190"/>
    <lineage>
        <taxon>Bacteria</taxon>
        <taxon>Pseudomonadati</taxon>
        <taxon>Pseudomonadota</taxon>
        <taxon>Alphaproteobacteria</taxon>
        <taxon>Hyphomicrobiales</taxon>
        <taxon>Stappiaceae</taxon>
        <taxon>Stappia</taxon>
    </lineage>
</organism>
<feature type="chain" id="PRO_5031453550" evidence="15">
    <location>
        <begin position="26"/>
        <end position="376"/>
    </location>
</feature>
<keyword evidence="8" id="KW-0625">Polysaccharide transport</keyword>
<dbReference type="InterPro" id="IPR054765">
    <property type="entry name" value="SLBB_dom"/>
</dbReference>
<evidence type="ECO:0000256" key="15">
    <source>
        <dbReference type="SAM" id="SignalP"/>
    </source>
</evidence>
<dbReference type="EMBL" id="WUMV01000009">
    <property type="protein sequence ID" value="MXN67244.1"/>
    <property type="molecule type" value="Genomic_DNA"/>
</dbReference>
<evidence type="ECO:0000256" key="6">
    <source>
        <dbReference type="ARBA" id="ARBA00022692"/>
    </source>
</evidence>
<evidence type="ECO:0000256" key="9">
    <source>
        <dbReference type="ARBA" id="ARBA00023065"/>
    </source>
</evidence>
<evidence type="ECO:0000256" key="8">
    <source>
        <dbReference type="ARBA" id="ARBA00023047"/>
    </source>
</evidence>
<dbReference type="InterPro" id="IPR019554">
    <property type="entry name" value="Soluble_ligand-bd"/>
</dbReference>
<evidence type="ECO:0000256" key="5">
    <source>
        <dbReference type="ARBA" id="ARBA00022597"/>
    </source>
</evidence>
<evidence type="ECO:0000256" key="11">
    <source>
        <dbReference type="ARBA" id="ARBA00023136"/>
    </source>
</evidence>
<keyword evidence="3" id="KW-0813">Transport</keyword>
<dbReference type="GO" id="GO:0009279">
    <property type="term" value="C:cell outer membrane"/>
    <property type="evidence" value="ECO:0007669"/>
    <property type="project" value="UniProtKB-SubCell"/>
</dbReference>
<evidence type="ECO:0000256" key="7">
    <source>
        <dbReference type="ARBA" id="ARBA00022729"/>
    </source>
</evidence>
<keyword evidence="5" id="KW-0762">Sugar transport</keyword>
<keyword evidence="6" id="KW-0812">Transmembrane</keyword>
<evidence type="ECO:0000259" key="18">
    <source>
        <dbReference type="Pfam" id="PF22461"/>
    </source>
</evidence>
<dbReference type="Pfam" id="PF02563">
    <property type="entry name" value="Poly_export"/>
    <property type="match status" value="1"/>
</dbReference>
<dbReference type="Pfam" id="PF22461">
    <property type="entry name" value="SLBB_2"/>
    <property type="match status" value="1"/>
</dbReference>
<evidence type="ECO:0000256" key="3">
    <source>
        <dbReference type="ARBA" id="ARBA00022448"/>
    </source>
</evidence>
<dbReference type="GO" id="GO:0006811">
    <property type="term" value="P:monoatomic ion transport"/>
    <property type="evidence" value="ECO:0007669"/>
    <property type="project" value="UniProtKB-KW"/>
</dbReference>
<feature type="domain" description="SLBB" evidence="18">
    <location>
        <begin position="250"/>
        <end position="345"/>
    </location>
</feature>
<feature type="domain" description="Polysaccharide export protein N-terminal" evidence="16">
    <location>
        <begin position="78"/>
        <end position="158"/>
    </location>
</feature>
<evidence type="ECO:0000256" key="4">
    <source>
        <dbReference type="ARBA" id="ARBA00022452"/>
    </source>
</evidence>
<dbReference type="InterPro" id="IPR003715">
    <property type="entry name" value="Poly_export_N"/>
</dbReference>
<reference evidence="19 20" key="1">
    <citation type="submission" date="2019-12" db="EMBL/GenBank/DDBJ databases">
        <authorList>
            <person name="Li M."/>
        </authorList>
    </citation>
    <scope>NUCLEOTIDE SEQUENCE [LARGE SCALE GENOMIC DNA]</scope>
    <source>
        <strain evidence="19 20">GBMRC 2046</strain>
    </source>
</reference>
<accession>A0A7X3S9V9</accession>
<keyword evidence="12" id="KW-0564">Palmitate</keyword>
<keyword evidence="10" id="KW-0626">Porin</keyword>
<evidence type="ECO:0000256" key="1">
    <source>
        <dbReference type="ARBA" id="ARBA00004571"/>
    </source>
</evidence>
<evidence type="ECO:0000256" key="10">
    <source>
        <dbReference type="ARBA" id="ARBA00023114"/>
    </source>
</evidence>
<name>A0A7X3S9V9_9HYPH</name>
<comment type="caution">
    <text evidence="19">The sequence shown here is derived from an EMBL/GenBank/DDBJ whole genome shotgun (WGS) entry which is preliminary data.</text>
</comment>
<dbReference type="Gene3D" id="3.10.560.10">
    <property type="entry name" value="Outer membrane lipoprotein wza domain like"/>
    <property type="match status" value="2"/>
</dbReference>
<dbReference type="PROSITE" id="PS51257">
    <property type="entry name" value="PROKAR_LIPOPROTEIN"/>
    <property type="match status" value="1"/>
</dbReference>
<evidence type="ECO:0000313" key="20">
    <source>
        <dbReference type="Proteomes" id="UP000433101"/>
    </source>
</evidence>
<comment type="subcellular location">
    <subcellularLocation>
        <location evidence="1">Cell outer membrane</location>
        <topology evidence="1">Multi-pass membrane protein</topology>
    </subcellularLocation>
</comment>
<dbReference type="InterPro" id="IPR049712">
    <property type="entry name" value="Poly_export"/>
</dbReference>
<evidence type="ECO:0000259" key="16">
    <source>
        <dbReference type="Pfam" id="PF02563"/>
    </source>
</evidence>
<dbReference type="AlphaFoldDB" id="A0A7X3S9V9"/>
<dbReference type="Gene3D" id="3.30.1950.10">
    <property type="entry name" value="wza like domain"/>
    <property type="match status" value="1"/>
</dbReference>
<keyword evidence="14" id="KW-0449">Lipoprotein</keyword>
<feature type="domain" description="Soluble ligand binding" evidence="17">
    <location>
        <begin position="166"/>
        <end position="215"/>
    </location>
</feature>
<comment type="similarity">
    <text evidence="2">Belongs to the BexD/CtrA/VexA family.</text>
</comment>
<evidence type="ECO:0000259" key="17">
    <source>
        <dbReference type="Pfam" id="PF10531"/>
    </source>
</evidence>
<evidence type="ECO:0000256" key="13">
    <source>
        <dbReference type="ARBA" id="ARBA00023237"/>
    </source>
</evidence>
<dbReference type="PANTHER" id="PTHR33619">
    <property type="entry name" value="POLYSACCHARIDE EXPORT PROTEIN GFCE-RELATED"/>
    <property type="match status" value="1"/>
</dbReference>
<keyword evidence="9" id="KW-0406">Ion transport</keyword>
<evidence type="ECO:0000256" key="14">
    <source>
        <dbReference type="ARBA" id="ARBA00023288"/>
    </source>
</evidence>
<dbReference type="Pfam" id="PF10531">
    <property type="entry name" value="SLBB"/>
    <property type="match status" value="1"/>
</dbReference>
<dbReference type="GO" id="GO:0046930">
    <property type="term" value="C:pore complex"/>
    <property type="evidence" value="ECO:0007669"/>
    <property type="project" value="UniProtKB-KW"/>
</dbReference>
<dbReference type="GO" id="GO:0015288">
    <property type="term" value="F:porin activity"/>
    <property type="evidence" value="ECO:0007669"/>
    <property type="project" value="UniProtKB-KW"/>
</dbReference>
<proteinExistence type="inferred from homology"/>
<keyword evidence="20" id="KW-1185">Reference proteome</keyword>
<keyword evidence="11" id="KW-0472">Membrane</keyword>
<keyword evidence="13" id="KW-0998">Cell outer membrane</keyword>
<evidence type="ECO:0000256" key="2">
    <source>
        <dbReference type="ARBA" id="ARBA00009450"/>
    </source>
</evidence>
<dbReference type="GO" id="GO:0015159">
    <property type="term" value="F:polysaccharide transmembrane transporter activity"/>
    <property type="evidence" value="ECO:0007669"/>
    <property type="project" value="InterPro"/>
</dbReference>
<protein>
    <submittedName>
        <fullName evidence="19">Polysaccharide export protein</fullName>
    </submittedName>
</protein>
<evidence type="ECO:0000313" key="19">
    <source>
        <dbReference type="EMBL" id="MXN67244.1"/>
    </source>
</evidence>
<keyword evidence="4" id="KW-1134">Transmembrane beta strand</keyword>
<dbReference type="PANTHER" id="PTHR33619:SF3">
    <property type="entry name" value="POLYSACCHARIDE EXPORT PROTEIN GFCE-RELATED"/>
    <property type="match status" value="1"/>
</dbReference>
<keyword evidence="7 15" id="KW-0732">Signal</keyword>
<gene>
    <name evidence="19" type="ORF">GR183_20240</name>
</gene>
<feature type="signal peptide" evidence="15">
    <location>
        <begin position="1"/>
        <end position="25"/>
    </location>
</feature>